<dbReference type="AlphaFoldDB" id="A0A4Y2K0K0"/>
<keyword evidence="2" id="KW-1185">Reference proteome</keyword>
<dbReference type="EMBL" id="BGPR01004055">
    <property type="protein sequence ID" value="GBM95405.1"/>
    <property type="molecule type" value="Genomic_DNA"/>
</dbReference>
<comment type="caution">
    <text evidence="1">The sequence shown here is derived from an EMBL/GenBank/DDBJ whole genome shotgun (WGS) entry which is preliminary data.</text>
</comment>
<evidence type="ECO:0000313" key="2">
    <source>
        <dbReference type="Proteomes" id="UP000499080"/>
    </source>
</evidence>
<protein>
    <submittedName>
        <fullName evidence="1">Uncharacterized protein</fullName>
    </submittedName>
</protein>
<dbReference type="Proteomes" id="UP000499080">
    <property type="component" value="Unassembled WGS sequence"/>
</dbReference>
<name>A0A4Y2K0K0_ARAVE</name>
<evidence type="ECO:0000313" key="1">
    <source>
        <dbReference type="EMBL" id="GBM95405.1"/>
    </source>
</evidence>
<accession>A0A4Y2K0K0</accession>
<sequence length="68" mass="7608">MAQLIEHWTENLLVRGHDKHGHITWSNLGHGADSDSDKEATDMCCEHQQIEISAEQTLGKIGYIIAHS</sequence>
<reference evidence="1 2" key="1">
    <citation type="journal article" date="2019" name="Sci. Rep.">
        <title>Orb-weaving spider Araneus ventricosus genome elucidates the spidroin gene catalogue.</title>
        <authorList>
            <person name="Kono N."/>
            <person name="Nakamura H."/>
            <person name="Ohtoshi R."/>
            <person name="Moran D.A.P."/>
            <person name="Shinohara A."/>
            <person name="Yoshida Y."/>
            <person name="Fujiwara M."/>
            <person name="Mori M."/>
            <person name="Tomita M."/>
            <person name="Arakawa K."/>
        </authorList>
    </citation>
    <scope>NUCLEOTIDE SEQUENCE [LARGE SCALE GENOMIC DNA]</scope>
</reference>
<gene>
    <name evidence="1" type="ORF">AVEN_79314_1</name>
</gene>
<organism evidence="1 2">
    <name type="scientific">Araneus ventricosus</name>
    <name type="common">Orbweaver spider</name>
    <name type="synonym">Epeira ventricosa</name>
    <dbReference type="NCBI Taxonomy" id="182803"/>
    <lineage>
        <taxon>Eukaryota</taxon>
        <taxon>Metazoa</taxon>
        <taxon>Ecdysozoa</taxon>
        <taxon>Arthropoda</taxon>
        <taxon>Chelicerata</taxon>
        <taxon>Arachnida</taxon>
        <taxon>Araneae</taxon>
        <taxon>Araneomorphae</taxon>
        <taxon>Entelegynae</taxon>
        <taxon>Araneoidea</taxon>
        <taxon>Araneidae</taxon>
        <taxon>Araneus</taxon>
    </lineage>
</organism>
<proteinExistence type="predicted"/>